<keyword evidence="3" id="KW-1185">Reference proteome</keyword>
<dbReference type="Proteomes" id="UP000823775">
    <property type="component" value="Unassembled WGS sequence"/>
</dbReference>
<protein>
    <submittedName>
        <fullName evidence="2">Uncharacterized protein</fullName>
    </submittedName>
</protein>
<feature type="compositionally biased region" description="Basic residues" evidence="1">
    <location>
        <begin position="1"/>
        <end position="12"/>
    </location>
</feature>
<dbReference type="EMBL" id="JACEIK010008596">
    <property type="protein sequence ID" value="MCE3051467.1"/>
    <property type="molecule type" value="Genomic_DNA"/>
</dbReference>
<accession>A0ABS8WPN3</accession>
<name>A0ABS8WPN3_DATST</name>
<sequence>QESPKKIFRRGNKGAADTPLGRRTGEVTAAAVAQRSNRELLPPSSSSGPSSRRENRSVQIETRRQPGKRRSAVAPSSSRGSYRIHGDRDSAWKGERAAARSTGEGKALTATVADREQRCNPDRGVARTGRCGKEKHEAH</sequence>
<evidence type="ECO:0000313" key="2">
    <source>
        <dbReference type="EMBL" id="MCE3051467.1"/>
    </source>
</evidence>
<feature type="compositionally biased region" description="Basic and acidic residues" evidence="1">
    <location>
        <begin position="84"/>
        <end position="98"/>
    </location>
</feature>
<evidence type="ECO:0000256" key="1">
    <source>
        <dbReference type="SAM" id="MobiDB-lite"/>
    </source>
</evidence>
<feature type="compositionally biased region" description="Basic and acidic residues" evidence="1">
    <location>
        <begin position="51"/>
        <end position="64"/>
    </location>
</feature>
<feature type="region of interest" description="Disordered" evidence="1">
    <location>
        <begin position="1"/>
        <end position="139"/>
    </location>
</feature>
<gene>
    <name evidence="2" type="ORF">HAX54_049915</name>
</gene>
<reference evidence="2 3" key="1">
    <citation type="journal article" date="2021" name="BMC Genomics">
        <title>Datura genome reveals duplications of psychoactive alkaloid biosynthetic genes and high mutation rate following tissue culture.</title>
        <authorList>
            <person name="Rajewski A."/>
            <person name="Carter-House D."/>
            <person name="Stajich J."/>
            <person name="Litt A."/>
        </authorList>
    </citation>
    <scope>NUCLEOTIDE SEQUENCE [LARGE SCALE GENOMIC DNA]</scope>
    <source>
        <strain evidence="2">AR-01</strain>
    </source>
</reference>
<proteinExistence type="predicted"/>
<feature type="compositionally biased region" description="Basic and acidic residues" evidence="1">
    <location>
        <begin position="113"/>
        <end position="139"/>
    </location>
</feature>
<comment type="caution">
    <text evidence="2">The sequence shown here is derived from an EMBL/GenBank/DDBJ whole genome shotgun (WGS) entry which is preliminary data.</text>
</comment>
<organism evidence="2 3">
    <name type="scientific">Datura stramonium</name>
    <name type="common">Jimsonweed</name>
    <name type="synonym">Common thornapple</name>
    <dbReference type="NCBI Taxonomy" id="4076"/>
    <lineage>
        <taxon>Eukaryota</taxon>
        <taxon>Viridiplantae</taxon>
        <taxon>Streptophyta</taxon>
        <taxon>Embryophyta</taxon>
        <taxon>Tracheophyta</taxon>
        <taxon>Spermatophyta</taxon>
        <taxon>Magnoliopsida</taxon>
        <taxon>eudicotyledons</taxon>
        <taxon>Gunneridae</taxon>
        <taxon>Pentapetalae</taxon>
        <taxon>asterids</taxon>
        <taxon>lamiids</taxon>
        <taxon>Solanales</taxon>
        <taxon>Solanaceae</taxon>
        <taxon>Solanoideae</taxon>
        <taxon>Datureae</taxon>
        <taxon>Datura</taxon>
    </lineage>
</organism>
<feature type="non-terminal residue" evidence="2">
    <location>
        <position position="1"/>
    </location>
</feature>
<evidence type="ECO:0000313" key="3">
    <source>
        <dbReference type="Proteomes" id="UP000823775"/>
    </source>
</evidence>